<evidence type="ECO:0000256" key="12">
    <source>
        <dbReference type="ARBA" id="ARBA00023211"/>
    </source>
</evidence>
<dbReference type="Gramene" id="TraesROB_scaffold_105877_01G000100.1">
    <property type="protein sequence ID" value="TraesROB_scaffold_105877_01G000100.1"/>
    <property type="gene ID" value="TraesROB_scaffold_105877_01G000100"/>
</dbReference>
<keyword evidence="15" id="KW-1185">Reference proteome</keyword>
<dbReference type="InterPro" id="IPR002659">
    <property type="entry name" value="Glyco_trans_31"/>
</dbReference>
<evidence type="ECO:0000256" key="8">
    <source>
        <dbReference type="ARBA" id="ARBA00022968"/>
    </source>
</evidence>
<sequence>MSAQWKGSPLPTEPVKLFIGILSAANHFAKRTAVRKSWMIATRKSSNSVARFFVALNGKKEVNEELKKEAEFFGDIVLVPFMEAENPCVGPCKFLHWCDLTSIIQHINALRVIYEWEEEVYPPYANGPGYVISSEIAEYIVSEFDNQALRLFKMEDVSMGIWVQKFNKTRQLVEYSHDVKFFQAGCFDGYYTAHYQSPQHIICLWRKPQSGSAQCCNAR</sequence>
<keyword evidence="12 13" id="KW-0464">Manganese</keyword>
<dbReference type="Proteomes" id="UP000019116">
    <property type="component" value="Chromosome 6A"/>
</dbReference>
<comment type="subcellular location">
    <subcellularLocation>
        <location evidence="2 13">Golgi apparatus membrane</location>
        <topology evidence="2 13">Single-pass type II membrane protein</topology>
    </subcellularLocation>
</comment>
<keyword evidence="6" id="KW-0808">Transferase</keyword>
<dbReference type="Gramene" id="TraesCS6A03G0842000.1">
    <property type="protein sequence ID" value="TraesCS6A03G0842000.1.CDS"/>
    <property type="gene ID" value="TraesCS6A03G0842000"/>
</dbReference>
<evidence type="ECO:0000256" key="10">
    <source>
        <dbReference type="ARBA" id="ARBA00023034"/>
    </source>
</evidence>
<proteinExistence type="inferred from homology"/>
<dbReference type="GO" id="GO:1990714">
    <property type="term" value="F:hydroxyproline O-galactosyltransferase activity"/>
    <property type="evidence" value="ECO:0000318"/>
    <property type="project" value="GO_Central"/>
</dbReference>
<evidence type="ECO:0000256" key="7">
    <source>
        <dbReference type="ARBA" id="ARBA00022692"/>
    </source>
</evidence>
<evidence type="ECO:0000256" key="1">
    <source>
        <dbReference type="ARBA" id="ARBA00001936"/>
    </source>
</evidence>
<accession>A0A3B6NUI5</accession>
<dbReference type="Pfam" id="PF01762">
    <property type="entry name" value="Galactosyl_T"/>
    <property type="match status" value="1"/>
</dbReference>
<comment type="similarity">
    <text evidence="4 13">Belongs to the glycosyltransferase 31 family.</text>
</comment>
<dbReference type="Gramene" id="TraesCS6A02G325800.1">
    <property type="protein sequence ID" value="TraesCS6A02G325800.1"/>
    <property type="gene ID" value="TraesCS6A02G325800"/>
</dbReference>
<dbReference type="GO" id="GO:0000139">
    <property type="term" value="C:Golgi membrane"/>
    <property type="evidence" value="ECO:0000318"/>
    <property type="project" value="GO_Central"/>
</dbReference>
<dbReference type="OrthoDB" id="2139606at2759"/>
<dbReference type="Gramene" id="TraesCAD_scaffold_049751_01G000100.1">
    <property type="protein sequence ID" value="TraesCAD_scaffold_049751_01G000100.1"/>
    <property type="gene ID" value="TraesCAD_scaffold_049751_01G000100"/>
</dbReference>
<keyword evidence="11" id="KW-0472">Membrane</keyword>
<dbReference type="EC" id="2.4.1.-" evidence="13"/>
<evidence type="ECO:0000256" key="6">
    <source>
        <dbReference type="ARBA" id="ARBA00022679"/>
    </source>
</evidence>
<evidence type="ECO:0000256" key="4">
    <source>
        <dbReference type="ARBA" id="ARBA00008661"/>
    </source>
</evidence>
<evidence type="ECO:0000256" key="9">
    <source>
        <dbReference type="ARBA" id="ARBA00022989"/>
    </source>
</evidence>
<evidence type="ECO:0000313" key="14">
    <source>
        <dbReference type="EnsemblPlants" id="TraesCS6A02G325800.1"/>
    </source>
</evidence>
<keyword evidence="10 13" id="KW-0333">Golgi apparatus</keyword>
<evidence type="ECO:0000256" key="13">
    <source>
        <dbReference type="RuleBase" id="RU363063"/>
    </source>
</evidence>
<evidence type="ECO:0000256" key="5">
    <source>
        <dbReference type="ARBA" id="ARBA00022676"/>
    </source>
</evidence>
<dbReference type="STRING" id="4565.A0A3B6NUI5"/>
<comment type="pathway">
    <text evidence="3">Protein modification; protein glycosylation.</text>
</comment>
<dbReference type="PANTHER" id="PTHR11214">
    <property type="entry name" value="BETA-1,3-N-ACETYLGLUCOSAMINYLTRANSFERASE"/>
    <property type="match status" value="1"/>
</dbReference>
<dbReference type="OMA" id="HMICLRR"/>
<organism evidence="14">
    <name type="scientific">Triticum aestivum</name>
    <name type="common">Wheat</name>
    <dbReference type="NCBI Taxonomy" id="4565"/>
    <lineage>
        <taxon>Eukaryota</taxon>
        <taxon>Viridiplantae</taxon>
        <taxon>Streptophyta</taxon>
        <taxon>Embryophyta</taxon>
        <taxon>Tracheophyta</taxon>
        <taxon>Spermatophyta</taxon>
        <taxon>Magnoliopsida</taxon>
        <taxon>Liliopsida</taxon>
        <taxon>Poales</taxon>
        <taxon>Poaceae</taxon>
        <taxon>BOP clade</taxon>
        <taxon>Pooideae</taxon>
        <taxon>Triticodae</taxon>
        <taxon>Triticeae</taxon>
        <taxon>Triticinae</taxon>
        <taxon>Triticum</taxon>
    </lineage>
</organism>
<reference evidence="14" key="1">
    <citation type="submission" date="2018-08" db="EMBL/GenBank/DDBJ databases">
        <authorList>
            <person name="Rossello M."/>
        </authorList>
    </citation>
    <scope>NUCLEOTIDE SEQUENCE [LARGE SCALE GENOMIC DNA]</scope>
    <source>
        <strain evidence="14">cv. Chinese Spring</strain>
    </source>
</reference>
<keyword evidence="5 13" id="KW-0328">Glycosyltransferase</keyword>
<keyword evidence="8" id="KW-0735">Signal-anchor</keyword>
<comment type="cofactor">
    <cofactor evidence="1 13">
        <name>Mn(2+)</name>
        <dbReference type="ChEBI" id="CHEBI:29035"/>
    </cofactor>
</comment>
<evidence type="ECO:0000256" key="2">
    <source>
        <dbReference type="ARBA" id="ARBA00004323"/>
    </source>
</evidence>
<name>A0A3B6NUI5_WHEAT</name>
<protein>
    <recommendedName>
        <fullName evidence="13">Hexosyltransferase</fullName>
        <ecNumber evidence="13">2.4.1.-</ecNumber>
    </recommendedName>
</protein>
<keyword evidence="9" id="KW-1133">Transmembrane helix</keyword>
<dbReference type="UniPathway" id="UPA00378"/>
<reference evidence="14" key="2">
    <citation type="submission" date="2018-10" db="UniProtKB">
        <authorList>
            <consortium name="EnsemblPlants"/>
        </authorList>
    </citation>
    <scope>IDENTIFICATION</scope>
</reference>
<dbReference type="PANTHER" id="PTHR11214:SF241">
    <property type="entry name" value="GALECTIN DOMAIN-CONTAINING PROTEIN"/>
    <property type="match status" value="1"/>
</dbReference>
<dbReference type="AlphaFoldDB" id="A0A3B6NUI5"/>
<evidence type="ECO:0000256" key="11">
    <source>
        <dbReference type="ARBA" id="ARBA00023136"/>
    </source>
</evidence>
<dbReference type="Gramene" id="TraesKAR6A01G0342320.1">
    <property type="protein sequence ID" value="cds.TraesKAR6A01G0342320.1"/>
    <property type="gene ID" value="TraesKAR6A01G0342320"/>
</dbReference>
<keyword evidence="7" id="KW-0812">Transmembrane</keyword>
<dbReference type="EnsemblPlants" id="TraesCS6A02G325800.1">
    <property type="protein sequence ID" value="TraesCS6A02G325800.1"/>
    <property type="gene ID" value="TraesCS6A02G325800"/>
</dbReference>
<evidence type="ECO:0000313" key="15">
    <source>
        <dbReference type="Proteomes" id="UP000019116"/>
    </source>
</evidence>
<evidence type="ECO:0000256" key="3">
    <source>
        <dbReference type="ARBA" id="ARBA00004922"/>
    </source>
</evidence>